<accession>A0A3S0JNU8</accession>
<gene>
    <name evidence="1" type="ORF">EKL94_15495</name>
</gene>
<name>A0A3S0JNU8_STEMA</name>
<proteinExistence type="predicted"/>
<comment type="caution">
    <text evidence="1">The sequence shown here is derived from an EMBL/GenBank/DDBJ whole genome shotgun (WGS) entry which is preliminary data.</text>
</comment>
<sequence>MPDTGLFYVLALRLRQGQGGDVECVTHITIQCRKCRAVTVATEHSLGRVPGGTILDCPACGSHQALSNARFLDDRELSTLFAQRC</sequence>
<reference evidence="1 2" key="1">
    <citation type="submission" date="2018-12" db="EMBL/GenBank/DDBJ databases">
        <authorList>
            <person name="Kartti S."/>
            <person name="Manni A."/>
            <person name="Chemao El Fihri M.W."/>
            <person name="Laamarti M."/>
            <person name="Temsamani L."/>
            <person name="El Jamali J.E."/>
            <person name="Ouadghiri M."/>
            <person name="Ibrahimi A."/>
            <person name="Filati-Maltouf A."/>
        </authorList>
    </citation>
    <scope>NUCLEOTIDE SEQUENCE [LARGE SCALE GENOMIC DNA]</scope>
    <source>
        <strain evidence="1 2">MDMC339</strain>
    </source>
</reference>
<protein>
    <submittedName>
        <fullName evidence="1">Uncharacterized protein</fullName>
    </submittedName>
</protein>
<dbReference type="Proteomes" id="UP000271705">
    <property type="component" value="Unassembled WGS sequence"/>
</dbReference>
<evidence type="ECO:0000313" key="2">
    <source>
        <dbReference type="Proteomes" id="UP000271705"/>
    </source>
</evidence>
<organism evidence="1 2">
    <name type="scientific">Stenotrophomonas maltophilia</name>
    <name type="common">Pseudomonas maltophilia</name>
    <name type="synonym">Xanthomonas maltophilia</name>
    <dbReference type="NCBI Taxonomy" id="40324"/>
    <lineage>
        <taxon>Bacteria</taxon>
        <taxon>Pseudomonadati</taxon>
        <taxon>Pseudomonadota</taxon>
        <taxon>Gammaproteobacteria</taxon>
        <taxon>Lysobacterales</taxon>
        <taxon>Lysobacteraceae</taxon>
        <taxon>Stenotrophomonas</taxon>
        <taxon>Stenotrophomonas maltophilia group</taxon>
    </lineage>
</organism>
<dbReference type="RefSeq" id="WP_126929763.1">
    <property type="nucleotide sequence ID" value="NZ_RXLZ01000047.1"/>
</dbReference>
<dbReference type="AlphaFoldDB" id="A0A3S0JNU8"/>
<dbReference type="EMBL" id="RXLZ01000047">
    <property type="protein sequence ID" value="RTQ87497.1"/>
    <property type="molecule type" value="Genomic_DNA"/>
</dbReference>
<evidence type="ECO:0000313" key="1">
    <source>
        <dbReference type="EMBL" id="RTQ87497.1"/>
    </source>
</evidence>